<organism evidence="2 3">
    <name type="scientific">Zancudomyces culisetae</name>
    <name type="common">Gut fungus</name>
    <name type="synonym">Smittium culisetae</name>
    <dbReference type="NCBI Taxonomy" id="1213189"/>
    <lineage>
        <taxon>Eukaryota</taxon>
        <taxon>Fungi</taxon>
        <taxon>Fungi incertae sedis</taxon>
        <taxon>Zoopagomycota</taxon>
        <taxon>Kickxellomycotina</taxon>
        <taxon>Harpellomycetes</taxon>
        <taxon>Harpellales</taxon>
        <taxon>Legeriomycetaceae</taxon>
        <taxon>Zancudomyces</taxon>
    </lineage>
</organism>
<evidence type="ECO:0000256" key="1">
    <source>
        <dbReference type="SAM" id="Phobius"/>
    </source>
</evidence>
<dbReference type="Proteomes" id="UP000188320">
    <property type="component" value="Unassembled WGS sequence"/>
</dbReference>
<feature type="transmembrane region" description="Helical" evidence="1">
    <location>
        <begin position="53"/>
        <end position="75"/>
    </location>
</feature>
<keyword evidence="1" id="KW-1133">Transmembrane helix</keyword>
<evidence type="ECO:0000313" key="3">
    <source>
        <dbReference type="Proteomes" id="UP000188320"/>
    </source>
</evidence>
<evidence type="ECO:0000313" key="2">
    <source>
        <dbReference type="EMBL" id="OMH84458.1"/>
    </source>
</evidence>
<dbReference type="OrthoDB" id="937at2759"/>
<comment type="caution">
    <text evidence="2">The sequence shown here is derived from an EMBL/GenBank/DDBJ whole genome shotgun (WGS) entry which is preliminary data.</text>
</comment>
<dbReference type="Pfam" id="PF10209">
    <property type="entry name" value="DUF2340"/>
    <property type="match status" value="1"/>
</dbReference>
<dbReference type="EMBL" id="LSSK01000192">
    <property type="protein sequence ID" value="OMH84458.1"/>
    <property type="molecule type" value="Genomic_DNA"/>
</dbReference>
<proteinExistence type="predicted"/>
<keyword evidence="3" id="KW-1185">Reference proteome</keyword>
<sequence>MEDEGYLRDPSAVLEYCGIKNETEISLFNFEAYKNYKKNPVLKWCHPLFRVELAFDLFICLHLVVMKLVQLGLVFKL</sequence>
<protein>
    <submittedName>
        <fullName evidence="2">UPF0538 protein</fullName>
    </submittedName>
</protein>
<gene>
    <name evidence="2" type="ORF">AX774_g2014</name>
</gene>
<reference evidence="3" key="1">
    <citation type="submission" date="2017-01" db="EMBL/GenBank/DDBJ databases">
        <authorList>
            <person name="Wang Y."/>
            <person name="White M."/>
            <person name="Kvist S."/>
            <person name="Moncalvo J.-M."/>
        </authorList>
    </citation>
    <scope>NUCLEOTIDE SEQUENCE [LARGE SCALE GENOMIC DNA]</scope>
    <source>
        <strain evidence="3">COL-18-3</strain>
    </source>
</reference>
<keyword evidence="1" id="KW-0812">Transmembrane</keyword>
<accession>A0A1R1PU20</accession>
<keyword evidence="1" id="KW-0472">Membrane</keyword>
<dbReference type="AlphaFoldDB" id="A0A1R1PU20"/>
<dbReference type="InterPro" id="IPR018794">
    <property type="entry name" value="UPF0538"/>
</dbReference>
<name>A0A1R1PU20_ZANCU</name>